<keyword evidence="4" id="KW-1185">Reference proteome</keyword>
<reference evidence="3 4" key="1">
    <citation type="submission" date="2021-05" db="EMBL/GenBank/DDBJ databases">
        <title>Genome Assembly of Synthetic Allotetraploid Brassica napus Reveals Homoeologous Exchanges between Subgenomes.</title>
        <authorList>
            <person name="Davis J.T."/>
        </authorList>
    </citation>
    <scope>NUCLEOTIDE SEQUENCE [LARGE SCALE GENOMIC DNA]</scope>
    <source>
        <strain evidence="4">cv. Da-Ae</strain>
        <tissue evidence="3">Seedling</tissue>
    </source>
</reference>
<keyword evidence="2" id="KW-0067">ATP-binding</keyword>
<feature type="non-terminal residue" evidence="3">
    <location>
        <position position="274"/>
    </location>
</feature>
<evidence type="ECO:0000313" key="4">
    <source>
        <dbReference type="Proteomes" id="UP000824890"/>
    </source>
</evidence>
<comment type="caution">
    <text evidence="3">The sequence shown here is derived from an EMBL/GenBank/DDBJ whole genome shotgun (WGS) entry which is preliminary data.</text>
</comment>
<dbReference type="Gene3D" id="3.40.50.300">
    <property type="entry name" value="P-loop containing nucleotide triphosphate hydrolases"/>
    <property type="match status" value="1"/>
</dbReference>
<keyword evidence="1" id="KW-0547">Nucleotide-binding</keyword>
<gene>
    <name evidence="3" type="ORF">HID58_043422</name>
</gene>
<evidence type="ECO:0000313" key="3">
    <source>
        <dbReference type="EMBL" id="KAH0903919.1"/>
    </source>
</evidence>
<organism evidence="3 4">
    <name type="scientific">Brassica napus</name>
    <name type="common">Rape</name>
    <dbReference type="NCBI Taxonomy" id="3708"/>
    <lineage>
        <taxon>Eukaryota</taxon>
        <taxon>Viridiplantae</taxon>
        <taxon>Streptophyta</taxon>
        <taxon>Embryophyta</taxon>
        <taxon>Tracheophyta</taxon>
        <taxon>Spermatophyta</taxon>
        <taxon>Magnoliopsida</taxon>
        <taxon>eudicotyledons</taxon>
        <taxon>Gunneridae</taxon>
        <taxon>Pentapetalae</taxon>
        <taxon>rosids</taxon>
        <taxon>malvids</taxon>
        <taxon>Brassicales</taxon>
        <taxon>Brassicaceae</taxon>
        <taxon>Brassiceae</taxon>
        <taxon>Brassica</taxon>
    </lineage>
</organism>
<evidence type="ECO:0000256" key="2">
    <source>
        <dbReference type="ARBA" id="ARBA00022840"/>
    </source>
</evidence>
<sequence length="274" mass="30738">ITILPTDGGRVSSEPRGVRGESLGRYPLVPSVVGILQDEVDLIVYVMKIENAPLDSYADNGGLEAQSHDIKEAVELLLTHPEFYANIGIKATQGTGKTVLAKIINHHAVFKWSHKTETYSQLYFISTLGVARIFHYKDFDVRRCNCIKSFALLSNYMSIKSFALLSNYMSTDVQHGRIYFTNQKSSFHILEHFIRICSHINFSKPRDKQSSSSIAIPSRAWVDLSVPRSIKTMVWSGPKTASEASYTRETKFITLSHCNSIGKGVTYSDEQHLS</sequence>
<dbReference type="PANTHER" id="PTHR23073">
    <property type="entry name" value="26S PROTEASOME REGULATORY SUBUNIT"/>
    <property type="match status" value="1"/>
</dbReference>
<dbReference type="EMBL" id="JAGKQM010000011">
    <property type="protein sequence ID" value="KAH0903919.1"/>
    <property type="molecule type" value="Genomic_DNA"/>
</dbReference>
<evidence type="ECO:0000256" key="1">
    <source>
        <dbReference type="ARBA" id="ARBA00022741"/>
    </source>
</evidence>
<dbReference type="InterPro" id="IPR027417">
    <property type="entry name" value="P-loop_NTPase"/>
</dbReference>
<accession>A0ABQ8BGG6</accession>
<protein>
    <submittedName>
        <fullName evidence="3">Uncharacterized protein</fullName>
    </submittedName>
</protein>
<feature type="non-terminal residue" evidence="3">
    <location>
        <position position="1"/>
    </location>
</feature>
<proteinExistence type="predicted"/>
<dbReference type="InterPro" id="IPR050221">
    <property type="entry name" value="26S_Proteasome_ATPase"/>
</dbReference>
<dbReference type="Proteomes" id="UP000824890">
    <property type="component" value="Unassembled WGS sequence"/>
</dbReference>
<name>A0ABQ8BGG6_BRANA</name>